<dbReference type="Proteomes" id="UP000188937">
    <property type="component" value="Chromosome"/>
</dbReference>
<feature type="compositionally biased region" description="Basic and acidic residues" evidence="1">
    <location>
        <begin position="246"/>
        <end position="267"/>
    </location>
</feature>
<evidence type="ECO:0000256" key="1">
    <source>
        <dbReference type="SAM" id="MobiDB-lite"/>
    </source>
</evidence>
<organism evidence="2 3">
    <name type="scientific">Acetobacter aceti</name>
    <dbReference type="NCBI Taxonomy" id="435"/>
    <lineage>
        <taxon>Bacteria</taxon>
        <taxon>Pseudomonadati</taxon>
        <taxon>Pseudomonadota</taxon>
        <taxon>Alphaproteobacteria</taxon>
        <taxon>Acetobacterales</taxon>
        <taxon>Acetobacteraceae</taxon>
        <taxon>Acetobacter</taxon>
        <taxon>Acetobacter subgen. Acetobacter</taxon>
    </lineage>
</organism>
<evidence type="ECO:0000313" key="3">
    <source>
        <dbReference type="Proteomes" id="UP000188937"/>
    </source>
</evidence>
<accession>A0A1U9KHA2</accession>
<protein>
    <submittedName>
        <fullName evidence="2">Uncharacterized protein</fullName>
    </submittedName>
</protein>
<feature type="region of interest" description="Disordered" evidence="1">
    <location>
        <begin position="246"/>
        <end position="276"/>
    </location>
</feature>
<keyword evidence="3" id="KW-1185">Reference proteome</keyword>
<gene>
    <name evidence="2" type="ORF">A0U92_10490</name>
</gene>
<dbReference type="KEGG" id="aace:A0U92_10490"/>
<sequence>MSSIIGRSDMTAVVDKPYNEVVAYGIAGISEMYAGFADTRKGWLKTVAVCLTLYSRQGEPAIREGLKAQQSEAFRDSLRKKPDRRFKVEHVIAALNASAVSNGGTAIDGSAKTRLKQAVSYICKLGDTLDERINELDEFESFNALIKKVREDEAGRVSKPEPETTVKDNILNGERRFTKCFYEKTSPAKAIFEMEEVNGRPPIDGLWVALCRASGSKFEIVRMSRQSNVIDPMITEAMEQDVLLHDEQAAEAAKSEDAEADELKGSLDEAPESEVA</sequence>
<name>A0A1U9KHA2_ACEAC</name>
<reference evidence="2 3" key="1">
    <citation type="submission" date="2016-03" db="EMBL/GenBank/DDBJ databases">
        <title>Acetic acid bacteria sequencing.</title>
        <authorList>
            <person name="Brandt J."/>
            <person name="Jakob F."/>
            <person name="Vogel R.F."/>
        </authorList>
    </citation>
    <scope>NUCLEOTIDE SEQUENCE [LARGE SCALE GENOMIC DNA]</scope>
    <source>
        <strain evidence="2 3">TMW2.1153</strain>
    </source>
</reference>
<evidence type="ECO:0000313" key="2">
    <source>
        <dbReference type="EMBL" id="AQS85138.1"/>
    </source>
</evidence>
<dbReference type="AlphaFoldDB" id="A0A1U9KHA2"/>
<proteinExistence type="predicted"/>
<dbReference type="EMBL" id="CP014692">
    <property type="protein sequence ID" value="AQS85138.1"/>
    <property type="molecule type" value="Genomic_DNA"/>
</dbReference>